<protein>
    <submittedName>
        <fullName evidence="1">Uncharacterized protein</fullName>
    </submittedName>
</protein>
<reference evidence="1 2" key="1">
    <citation type="submission" date="2019-03" db="EMBL/GenBank/DDBJ databases">
        <title>Genomic Encyclopedia of Type Strains, Phase IV (KMG-IV): sequencing the most valuable type-strain genomes for metagenomic binning, comparative biology and taxonomic classification.</title>
        <authorList>
            <person name="Goeker M."/>
        </authorList>
    </citation>
    <scope>NUCLEOTIDE SEQUENCE [LARGE SCALE GENOMIC DNA]</scope>
    <source>
        <strain evidence="1 2">DSM 16730</strain>
    </source>
</reference>
<proteinExistence type="predicted"/>
<keyword evidence="2" id="KW-1185">Reference proteome</keyword>
<evidence type="ECO:0000313" key="2">
    <source>
        <dbReference type="Proteomes" id="UP000295433"/>
    </source>
</evidence>
<dbReference type="EMBL" id="SMBY01000008">
    <property type="protein sequence ID" value="TCV04848.1"/>
    <property type="molecule type" value="Genomic_DNA"/>
</dbReference>
<comment type="caution">
    <text evidence="1">The sequence shown here is derived from an EMBL/GenBank/DDBJ whole genome shotgun (WGS) entry which is preliminary data.</text>
</comment>
<evidence type="ECO:0000313" key="1">
    <source>
        <dbReference type="EMBL" id="TCV04848.1"/>
    </source>
</evidence>
<name>A0A4R3VH55_9GAMM</name>
<sequence length="109" mass="12738">MNLLKDNEKISLSGEEAIKILSDVEYMLVSLRDIARHYYDNVSGDISSEDRGLYCEETTRFIDENDITKKLANIREIITEKFNLELGDDDMDDIEREMEGISYWKPHSK</sequence>
<accession>A0A4R3VH55</accession>
<dbReference type="Proteomes" id="UP000295433">
    <property type="component" value="Unassembled WGS sequence"/>
</dbReference>
<gene>
    <name evidence="1" type="ORF">EDC54_1081</name>
</gene>
<dbReference type="OrthoDB" id="2895461at2"/>
<dbReference type="AlphaFoldDB" id="A0A4R3VH55"/>
<dbReference type="RefSeq" id="WP_132456891.1">
    <property type="nucleotide sequence ID" value="NZ_JAWIZJ010000008.1"/>
</dbReference>
<organism evidence="1 2">
    <name type="scientific">Samsonia erythrinae</name>
    <dbReference type="NCBI Taxonomy" id="160434"/>
    <lineage>
        <taxon>Bacteria</taxon>
        <taxon>Pseudomonadati</taxon>
        <taxon>Pseudomonadota</taxon>
        <taxon>Gammaproteobacteria</taxon>
        <taxon>Enterobacterales</taxon>
        <taxon>Pectobacteriaceae</taxon>
        <taxon>Samsonia</taxon>
    </lineage>
</organism>